<evidence type="ECO:0000259" key="1">
    <source>
        <dbReference type="Pfam" id="PF13488"/>
    </source>
</evidence>
<sequence length="173" mass="19738">MKAIKGMTGIIFFLTLALLLSNLPAQAGERAVNGALLGAGSGALIGQTIGRNTGGTLIGTVVGTMFGYMIGNEMEKNHAVVSVRRTVRTRRWMYRMRPPVSRYHEPVCRETRMLATIDGQAREVWGTACRRGGEWVLAPRRIDISRTIIIKEHRRRLHRRHWSKRCYRRHDWD</sequence>
<protein>
    <recommendedName>
        <fullName evidence="1">Glycine zipper domain-containing protein</fullName>
    </recommendedName>
</protein>
<dbReference type="Pfam" id="PF13488">
    <property type="entry name" value="Gly-zipper_Omp"/>
    <property type="match status" value="1"/>
</dbReference>
<reference evidence="2" key="1">
    <citation type="submission" date="2018-06" db="EMBL/GenBank/DDBJ databases">
        <authorList>
            <person name="Zhirakovskaya E."/>
        </authorList>
    </citation>
    <scope>NUCLEOTIDE SEQUENCE</scope>
</reference>
<feature type="domain" description="Glycine zipper" evidence="1">
    <location>
        <begin position="34"/>
        <end position="77"/>
    </location>
</feature>
<dbReference type="InterPro" id="IPR039567">
    <property type="entry name" value="Gly-zipper"/>
</dbReference>
<evidence type="ECO:0000313" key="2">
    <source>
        <dbReference type="EMBL" id="VAW40143.1"/>
    </source>
</evidence>
<dbReference type="EMBL" id="UOEX01000320">
    <property type="protein sequence ID" value="VAW40143.1"/>
    <property type="molecule type" value="Genomic_DNA"/>
</dbReference>
<proteinExistence type="predicted"/>
<organism evidence="2">
    <name type="scientific">hydrothermal vent metagenome</name>
    <dbReference type="NCBI Taxonomy" id="652676"/>
    <lineage>
        <taxon>unclassified sequences</taxon>
        <taxon>metagenomes</taxon>
        <taxon>ecological metagenomes</taxon>
    </lineage>
</organism>
<accession>A0A3B0VIK6</accession>
<gene>
    <name evidence="2" type="ORF">MNBD_DELTA03-1498</name>
</gene>
<dbReference type="AlphaFoldDB" id="A0A3B0VIK6"/>
<name>A0A3B0VIK6_9ZZZZ</name>